<evidence type="ECO:0000256" key="1">
    <source>
        <dbReference type="SAM" id="MobiDB-lite"/>
    </source>
</evidence>
<reference evidence="2" key="1">
    <citation type="journal article" date="2019" name="Environ. Microbiol.">
        <title>Fungal ecological strategies reflected in gene transcription - a case study of two litter decomposers.</title>
        <authorList>
            <person name="Barbi F."/>
            <person name="Kohler A."/>
            <person name="Barry K."/>
            <person name="Baskaran P."/>
            <person name="Daum C."/>
            <person name="Fauchery L."/>
            <person name="Ihrmark K."/>
            <person name="Kuo A."/>
            <person name="LaButti K."/>
            <person name="Lipzen A."/>
            <person name="Morin E."/>
            <person name="Grigoriev I.V."/>
            <person name="Henrissat B."/>
            <person name="Lindahl B."/>
            <person name="Martin F."/>
        </authorList>
    </citation>
    <scope>NUCLEOTIDE SEQUENCE</scope>
    <source>
        <strain evidence="2">JB14</strain>
    </source>
</reference>
<evidence type="ECO:0000313" key="3">
    <source>
        <dbReference type="Proteomes" id="UP000799118"/>
    </source>
</evidence>
<dbReference type="Proteomes" id="UP000799118">
    <property type="component" value="Unassembled WGS sequence"/>
</dbReference>
<name>A0A6A4GR78_9AGAR</name>
<gene>
    <name evidence="2" type="ORF">BT96DRAFT_947815</name>
</gene>
<organism evidence="2 3">
    <name type="scientific">Gymnopus androsaceus JB14</name>
    <dbReference type="NCBI Taxonomy" id="1447944"/>
    <lineage>
        <taxon>Eukaryota</taxon>
        <taxon>Fungi</taxon>
        <taxon>Dikarya</taxon>
        <taxon>Basidiomycota</taxon>
        <taxon>Agaricomycotina</taxon>
        <taxon>Agaricomycetes</taxon>
        <taxon>Agaricomycetidae</taxon>
        <taxon>Agaricales</taxon>
        <taxon>Marasmiineae</taxon>
        <taxon>Omphalotaceae</taxon>
        <taxon>Gymnopus</taxon>
    </lineage>
</organism>
<sequence length="122" mass="14183">MQTKPQQPHHAMDAPHTTAHPLNQKKKKDLTLSDWLEVMEHVDSHPYLCQKDIVDYFAKHSSGVLTFTQSALSKKLKKHDELEQWAKSNPNALLEKQCHVVIQPDFEEALYIWQQNSGREIQ</sequence>
<keyword evidence="3" id="KW-1185">Reference proteome</keyword>
<feature type="region of interest" description="Disordered" evidence="1">
    <location>
        <begin position="1"/>
        <end position="26"/>
    </location>
</feature>
<dbReference type="OrthoDB" id="3054417at2759"/>
<proteinExistence type="predicted"/>
<dbReference type="EMBL" id="ML769758">
    <property type="protein sequence ID" value="KAE9388158.1"/>
    <property type="molecule type" value="Genomic_DNA"/>
</dbReference>
<evidence type="ECO:0000313" key="2">
    <source>
        <dbReference type="EMBL" id="KAE9388158.1"/>
    </source>
</evidence>
<protein>
    <submittedName>
        <fullName evidence="2">Uncharacterized protein</fullName>
    </submittedName>
</protein>
<accession>A0A6A4GR78</accession>
<dbReference type="AlphaFoldDB" id="A0A6A4GR78"/>